<protein>
    <submittedName>
        <fullName evidence="2">Uncharacterized protein</fullName>
    </submittedName>
</protein>
<name>A0A9E7FYX2_9LILI</name>
<dbReference type="AlphaFoldDB" id="A0A9E7FYX2"/>
<keyword evidence="3" id="KW-1185">Reference proteome</keyword>
<evidence type="ECO:0000313" key="3">
    <source>
        <dbReference type="Proteomes" id="UP001055439"/>
    </source>
</evidence>
<evidence type="ECO:0000256" key="1">
    <source>
        <dbReference type="SAM" id="MobiDB-lite"/>
    </source>
</evidence>
<dbReference type="Proteomes" id="UP001055439">
    <property type="component" value="Chromosome 5"/>
</dbReference>
<reference evidence="2" key="1">
    <citation type="submission" date="2022-05" db="EMBL/GenBank/DDBJ databases">
        <title>The Musa troglodytarum L. genome provides insights into the mechanism of non-climacteric behaviour and enrichment of carotenoids.</title>
        <authorList>
            <person name="Wang J."/>
        </authorList>
    </citation>
    <scope>NUCLEOTIDE SEQUENCE</scope>
    <source>
        <tissue evidence="2">Leaf</tissue>
    </source>
</reference>
<organism evidence="2 3">
    <name type="scientific">Musa troglodytarum</name>
    <name type="common">fe'i banana</name>
    <dbReference type="NCBI Taxonomy" id="320322"/>
    <lineage>
        <taxon>Eukaryota</taxon>
        <taxon>Viridiplantae</taxon>
        <taxon>Streptophyta</taxon>
        <taxon>Embryophyta</taxon>
        <taxon>Tracheophyta</taxon>
        <taxon>Spermatophyta</taxon>
        <taxon>Magnoliopsida</taxon>
        <taxon>Liliopsida</taxon>
        <taxon>Zingiberales</taxon>
        <taxon>Musaceae</taxon>
        <taxon>Musa</taxon>
    </lineage>
</organism>
<proteinExistence type="predicted"/>
<dbReference type="PANTHER" id="PTHR36813:SF1">
    <property type="entry name" value="TRANSMEMBRANE PROTEIN"/>
    <property type="match status" value="1"/>
</dbReference>
<sequence>MAFCSCFGPSKAERREADRAESEEARAKAAEAAQRRQLLDLNLSPVPPSFSRSKLRRQIVLQEQFDKSAAGRAAKAQMAALAKQSSASNKGEPVLKAKVTVKEMHGIYSML</sequence>
<feature type="compositionally biased region" description="Basic and acidic residues" evidence="1">
    <location>
        <begin position="11"/>
        <end position="31"/>
    </location>
</feature>
<gene>
    <name evidence="2" type="ORF">MUK42_20824</name>
</gene>
<dbReference type="EMBL" id="CP097507">
    <property type="protein sequence ID" value="URE02298.1"/>
    <property type="molecule type" value="Genomic_DNA"/>
</dbReference>
<feature type="region of interest" description="Disordered" evidence="1">
    <location>
        <begin position="1"/>
        <end position="31"/>
    </location>
</feature>
<dbReference type="PANTHER" id="PTHR36813">
    <property type="entry name" value="TRANSMEMBRANE PROTEIN"/>
    <property type="match status" value="1"/>
</dbReference>
<accession>A0A9E7FYX2</accession>
<evidence type="ECO:0000313" key="2">
    <source>
        <dbReference type="EMBL" id="URE02298.1"/>
    </source>
</evidence>